<gene>
    <name evidence="1" type="ORF">DPMN_181675</name>
</gene>
<comment type="caution">
    <text evidence="1">The sequence shown here is derived from an EMBL/GenBank/DDBJ whole genome shotgun (WGS) entry which is preliminary data.</text>
</comment>
<sequence>MLVTLVCFLGLLLIGIAAFLTFRKLIGRPRYTSLLFTPSDAGWDHGVNGCDRYDL</sequence>
<evidence type="ECO:0000313" key="1">
    <source>
        <dbReference type="EMBL" id="KAH3747252.1"/>
    </source>
</evidence>
<keyword evidence="2" id="KW-1185">Reference proteome</keyword>
<accession>A0A9D4I5I9</accession>
<dbReference type="Proteomes" id="UP000828390">
    <property type="component" value="Unassembled WGS sequence"/>
</dbReference>
<reference evidence="1" key="1">
    <citation type="journal article" date="2019" name="bioRxiv">
        <title>The Genome of the Zebra Mussel, Dreissena polymorpha: A Resource for Invasive Species Research.</title>
        <authorList>
            <person name="McCartney M.A."/>
            <person name="Auch B."/>
            <person name="Kono T."/>
            <person name="Mallez S."/>
            <person name="Zhang Y."/>
            <person name="Obille A."/>
            <person name="Becker A."/>
            <person name="Abrahante J.E."/>
            <person name="Garbe J."/>
            <person name="Badalamenti J.P."/>
            <person name="Herman A."/>
            <person name="Mangelson H."/>
            <person name="Liachko I."/>
            <person name="Sullivan S."/>
            <person name="Sone E.D."/>
            <person name="Koren S."/>
            <person name="Silverstein K.A.T."/>
            <person name="Beckman K.B."/>
            <person name="Gohl D.M."/>
        </authorList>
    </citation>
    <scope>NUCLEOTIDE SEQUENCE</scope>
    <source>
        <strain evidence="1">Duluth1</strain>
        <tissue evidence="1">Whole animal</tissue>
    </source>
</reference>
<dbReference type="AlphaFoldDB" id="A0A9D4I5I9"/>
<name>A0A9D4I5I9_DREPO</name>
<reference evidence="1" key="2">
    <citation type="submission" date="2020-11" db="EMBL/GenBank/DDBJ databases">
        <authorList>
            <person name="McCartney M.A."/>
            <person name="Auch B."/>
            <person name="Kono T."/>
            <person name="Mallez S."/>
            <person name="Becker A."/>
            <person name="Gohl D.M."/>
            <person name="Silverstein K.A.T."/>
            <person name="Koren S."/>
            <person name="Bechman K.B."/>
            <person name="Herman A."/>
            <person name="Abrahante J.E."/>
            <person name="Garbe J."/>
        </authorList>
    </citation>
    <scope>NUCLEOTIDE SEQUENCE</scope>
    <source>
        <strain evidence="1">Duluth1</strain>
        <tissue evidence="1">Whole animal</tissue>
    </source>
</reference>
<protein>
    <submittedName>
        <fullName evidence="1">Uncharacterized protein</fullName>
    </submittedName>
</protein>
<dbReference type="EMBL" id="JAIWYP010000010">
    <property type="protein sequence ID" value="KAH3747252.1"/>
    <property type="molecule type" value="Genomic_DNA"/>
</dbReference>
<organism evidence="1 2">
    <name type="scientific">Dreissena polymorpha</name>
    <name type="common">Zebra mussel</name>
    <name type="synonym">Mytilus polymorpha</name>
    <dbReference type="NCBI Taxonomy" id="45954"/>
    <lineage>
        <taxon>Eukaryota</taxon>
        <taxon>Metazoa</taxon>
        <taxon>Spiralia</taxon>
        <taxon>Lophotrochozoa</taxon>
        <taxon>Mollusca</taxon>
        <taxon>Bivalvia</taxon>
        <taxon>Autobranchia</taxon>
        <taxon>Heteroconchia</taxon>
        <taxon>Euheterodonta</taxon>
        <taxon>Imparidentia</taxon>
        <taxon>Neoheterodontei</taxon>
        <taxon>Myida</taxon>
        <taxon>Dreissenoidea</taxon>
        <taxon>Dreissenidae</taxon>
        <taxon>Dreissena</taxon>
    </lineage>
</organism>
<evidence type="ECO:0000313" key="2">
    <source>
        <dbReference type="Proteomes" id="UP000828390"/>
    </source>
</evidence>
<proteinExistence type="predicted"/>